<feature type="non-terminal residue" evidence="8">
    <location>
        <position position="338"/>
    </location>
</feature>
<keyword evidence="9" id="KW-1185">Reference proteome</keyword>
<organism evidence="8 9">
    <name type="scientific">Colius striatus</name>
    <name type="common">Speckled mousebird</name>
    <dbReference type="NCBI Taxonomy" id="57412"/>
    <lineage>
        <taxon>Eukaryota</taxon>
        <taxon>Metazoa</taxon>
        <taxon>Chordata</taxon>
        <taxon>Craniata</taxon>
        <taxon>Vertebrata</taxon>
        <taxon>Euteleostomi</taxon>
        <taxon>Archelosauria</taxon>
        <taxon>Archosauria</taxon>
        <taxon>Dinosauria</taxon>
        <taxon>Saurischia</taxon>
        <taxon>Theropoda</taxon>
        <taxon>Coelurosauria</taxon>
        <taxon>Aves</taxon>
        <taxon>Neognathae</taxon>
        <taxon>Neoaves</taxon>
        <taxon>Telluraves</taxon>
        <taxon>Coraciimorphae</taxon>
        <taxon>Coliiformes</taxon>
        <taxon>Coliidae</taxon>
        <taxon>Colius</taxon>
    </lineage>
</organism>
<comment type="similarity">
    <text evidence="2">Belongs to the ITPRIP family.</text>
</comment>
<dbReference type="InterPro" id="IPR026250">
    <property type="entry name" value="ITPRIP-like"/>
</dbReference>
<dbReference type="Pfam" id="PF20266">
    <property type="entry name" value="Mab-21_C"/>
    <property type="match status" value="1"/>
</dbReference>
<dbReference type="PANTHER" id="PTHR10656:SF40">
    <property type="entry name" value="INOSITOL 1,4,5-TRISPHOSPHATE RECEPTOR-INTERACTING PROTEIN-LIKE 1"/>
    <property type="match status" value="1"/>
</dbReference>
<evidence type="ECO:0000313" key="8">
    <source>
        <dbReference type="EMBL" id="KFP32589.1"/>
    </source>
</evidence>
<keyword evidence="3" id="KW-0812">Transmembrane</keyword>
<sequence>MVQELVADFLCVFQRHLSNSIFPILQPAIGVGSAFEGWAPHKNPIYCMFVPLKPPHGYSFNLEPEPVVELTRRNFRIRVCQECTCTVKRPAANVLCFLHHPEEELRRNRGPSLFYILCKGAYLDVEKIARWFQNFMKSVWKELPQSCCYKMQLQSSRRSCKLKLTNASESPIFIDLIFGMQQGDSDIFVSSQTSLDEPLTPSTSWPESCSIAEAKLFRRMAREAQSGSCHLNCLQLCAHIVEGTGFSTYTMKTIVMHLLATTPLSAWHRRYLLSRLKDVMQALHCCLEKKRLNHFFFGNNNVPVDIILPPGFREAEPINIYKRLAEDASLHAEALCDI</sequence>
<comment type="subcellular location">
    <subcellularLocation>
        <location evidence="1">Membrane</location>
        <topology evidence="1">Single-pass type I membrane protein</topology>
    </subcellularLocation>
</comment>
<dbReference type="InterPro" id="IPR024810">
    <property type="entry name" value="MAB21L/cGLR"/>
</dbReference>
<name>A0A091KY11_COLST</name>
<gene>
    <name evidence="8" type="ORF">N325_05872</name>
</gene>
<proteinExistence type="inferred from homology"/>
<reference evidence="8 9" key="1">
    <citation type="submission" date="2014-04" db="EMBL/GenBank/DDBJ databases">
        <title>Genome evolution of avian class.</title>
        <authorList>
            <person name="Zhang G."/>
            <person name="Li C."/>
        </authorList>
    </citation>
    <scope>NUCLEOTIDE SEQUENCE [LARGE SCALE GENOMIC DNA]</scope>
    <source>
        <strain evidence="8">BGI_N325</strain>
    </source>
</reference>
<keyword evidence="5" id="KW-1133">Transmembrane helix</keyword>
<dbReference type="SMART" id="SM01265">
    <property type="entry name" value="Mab-21"/>
    <property type="match status" value="1"/>
</dbReference>
<evidence type="ECO:0000256" key="3">
    <source>
        <dbReference type="ARBA" id="ARBA00022692"/>
    </source>
</evidence>
<evidence type="ECO:0000256" key="6">
    <source>
        <dbReference type="ARBA" id="ARBA00023136"/>
    </source>
</evidence>
<dbReference type="PRINTS" id="PR02107">
    <property type="entry name" value="INOS145TPRIP"/>
</dbReference>
<protein>
    <submittedName>
        <fullName evidence="8">Inositol 1,4,5-trisphosphate receptor-interacting protein-like 1</fullName>
    </submittedName>
</protein>
<keyword evidence="6" id="KW-0472">Membrane</keyword>
<evidence type="ECO:0000259" key="7">
    <source>
        <dbReference type="Pfam" id="PF20266"/>
    </source>
</evidence>
<keyword evidence="4" id="KW-0732">Signal</keyword>
<dbReference type="AlphaFoldDB" id="A0A091KY11"/>
<accession>A0A091KY11</accession>
<dbReference type="Gene3D" id="3.30.460.90">
    <property type="match status" value="1"/>
</dbReference>
<evidence type="ECO:0000313" key="9">
    <source>
        <dbReference type="Proteomes" id="UP000053615"/>
    </source>
</evidence>
<keyword evidence="8" id="KW-0675">Receptor</keyword>
<dbReference type="GO" id="GO:0016020">
    <property type="term" value="C:membrane"/>
    <property type="evidence" value="ECO:0007669"/>
    <property type="project" value="UniProtKB-SubCell"/>
</dbReference>
<dbReference type="PANTHER" id="PTHR10656">
    <property type="entry name" value="CELL FATE DETERMINING PROTEIN MAB21-RELATED"/>
    <property type="match status" value="1"/>
</dbReference>
<evidence type="ECO:0000256" key="5">
    <source>
        <dbReference type="ARBA" id="ARBA00022989"/>
    </source>
</evidence>
<dbReference type="EMBL" id="KK546781">
    <property type="protein sequence ID" value="KFP32589.1"/>
    <property type="molecule type" value="Genomic_DNA"/>
</dbReference>
<dbReference type="Gene3D" id="1.10.1410.40">
    <property type="match status" value="1"/>
</dbReference>
<evidence type="ECO:0000256" key="1">
    <source>
        <dbReference type="ARBA" id="ARBA00004479"/>
    </source>
</evidence>
<dbReference type="InterPro" id="IPR046906">
    <property type="entry name" value="Mab-21_HhH/H2TH-like"/>
</dbReference>
<evidence type="ECO:0000256" key="4">
    <source>
        <dbReference type="ARBA" id="ARBA00022729"/>
    </source>
</evidence>
<evidence type="ECO:0000256" key="2">
    <source>
        <dbReference type="ARBA" id="ARBA00005554"/>
    </source>
</evidence>
<feature type="domain" description="Mab-21-like HhH/H2TH-like" evidence="7">
    <location>
        <begin position="246"/>
        <end position="301"/>
    </location>
</feature>
<dbReference type="Proteomes" id="UP000053615">
    <property type="component" value="Unassembled WGS sequence"/>
</dbReference>